<evidence type="ECO:0000313" key="5">
    <source>
        <dbReference type="EMBL" id="KAK4641584.1"/>
    </source>
</evidence>
<protein>
    <recommendedName>
        <fullName evidence="4">FAD-binding PCMH-type domain-containing protein</fullName>
    </recommendedName>
</protein>
<reference evidence="5 6" key="1">
    <citation type="journal article" date="2023" name="bioRxiv">
        <title>High-quality genome assemblies of four members of thePodospora anserinaspecies complex.</title>
        <authorList>
            <person name="Ament-Velasquez S.L."/>
            <person name="Vogan A.A."/>
            <person name="Wallerman O."/>
            <person name="Hartmann F."/>
            <person name="Gautier V."/>
            <person name="Silar P."/>
            <person name="Giraud T."/>
            <person name="Johannesson H."/>
        </authorList>
    </citation>
    <scope>NUCLEOTIDE SEQUENCE [LARGE SCALE GENOMIC DNA]</scope>
    <source>
        <strain evidence="5 6">CBS 112042</strain>
    </source>
</reference>
<dbReference type="Pfam" id="PF08031">
    <property type="entry name" value="BBE"/>
    <property type="match status" value="1"/>
</dbReference>
<comment type="caution">
    <text evidence="5">The sequence shown here is derived from an EMBL/GenBank/DDBJ whole genome shotgun (WGS) entry which is preliminary data.</text>
</comment>
<comment type="similarity">
    <text evidence="1">Belongs to the oxygen-dependent FAD-linked oxidoreductase family.</text>
</comment>
<feature type="signal peptide" evidence="3">
    <location>
        <begin position="1"/>
        <end position="16"/>
    </location>
</feature>
<dbReference type="EMBL" id="JAFFGZ010000007">
    <property type="protein sequence ID" value="KAK4641584.1"/>
    <property type="molecule type" value="Genomic_DNA"/>
</dbReference>
<organism evidence="5 6">
    <name type="scientific">Podospora bellae-mahoneyi</name>
    <dbReference type="NCBI Taxonomy" id="2093777"/>
    <lineage>
        <taxon>Eukaryota</taxon>
        <taxon>Fungi</taxon>
        <taxon>Dikarya</taxon>
        <taxon>Ascomycota</taxon>
        <taxon>Pezizomycotina</taxon>
        <taxon>Sordariomycetes</taxon>
        <taxon>Sordariomycetidae</taxon>
        <taxon>Sordariales</taxon>
        <taxon>Podosporaceae</taxon>
        <taxon>Podospora</taxon>
    </lineage>
</organism>
<dbReference type="Proteomes" id="UP001322138">
    <property type="component" value="Unassembled WGS sequence"/>
</dbReference>
<feature type="domain" description="FAD-binding PCMH-type" evidence="4">
    <location>
        <begin position="151"/>
        <end position="330"/>
    </location>
</feature>
<evidence type="ECO:0000259" key="4">
    <source>
        <dbReference type="PROSITE" id="PS51387"/>
    </source>
</evidence>
<evidence type="ECO:0000256" key="2">
    <source>
        <dbReference type="ARBA" id="ARBA00023002"/>
    </source>
</evidence>
<proteinExistence type="inferred from homology"/>
<dbReference type="InterPro" id="IPR036318">
    <property type="entry name" value="FAD-bd_PCMH-like_sf"/>
</dbReference>
<dbReference type="GeneID" id="87898785"/>
<feature type="chain" id="PRO_5046852329" description="FAD-binding PCMH-type domain-containing protein" evidence="3">
    <location>
        <begin position="17"/>
        <end position="648"/>
    </location>
</feature>
<dbReference type="PROSITE" id="PS51387">
    <property type="entry name" value="FAD_PCMH"/>
    <property type="match status" value="1"/>
</dbReference>
<dbReference type="InterPro" id="IPR012951">
    <property type="entry name" value="BBE"/>
</dbReference>
<keyword evidence="2" id="KW-0560">Oxidoreductase</keyword>
<dbReference type="RefSeq" id="XP_062730560.1">
    <property type="nucleotide sequence ID" value="XM_062879303.1"/>
</dbReference>
<name>A0ABR0FCT3_9PEZI</name>
<dbReference type="PANTHER" id="PTHR13878:SF91">
    <property type="entry name" value="FAD BINDING DOMAIN PROTEIN (AFU_ORTHOLOGUE AFUA_6G12070)-RELATED"/>
    <property type="match status" value="1"/>
</dbReference>
<keyword evidence="3" id="KW-0732">Signal</keyword>
<sequence length="648" mass="70421">MMHAALLFSLLGLAAAGSPKPAKQTKVLFSYEKTVLTPSSIRSFPSLSFGDASKPVRSKPKCRAFPGTSDWPSATEWSKFGNFLNGSLLRPEPAQAACYPGPLQNQTRCQWLVTQAGQTHFWLDEPLTTLTEWPQGSTCVLNANATGECERGGWPEYVVNVTSVRDVQAAVNFARNNNLRVVIKNTGHDFGGRSMGAGSLSIWVHNLKTFEYLPSFTMGKYTGPAAHVGAGIESFELFNHMFRSNISLVGPGWGTVGAVGGWVSVAGHGTLTSKYGLGADQVLSINVVTADGQFLTVDPFNHEDLWFALRGGGGSTWGVITSVMVKAYPPINTITVPLNFGNIGFPSNSTDGTYPLPIRVATGQPPPNTNFMNNKPDQFWEGVKISYNYCLKVQELGGYCFSYIFPLGNNSFAFTSNQIIPNITASEAIAALQPLYTQLNALSIPVSLPSSGQIPPTLYAGNGQRTGSSNPANTRYRSRLFPRKNLVDPALWNKTFAAIRSGVEEGGLVFHGWGYAPTCKKAGYPGCENSAVHPAWRETVLPAALMEVIPARWTAAQAKANDEHTYKYTDVFKQLTSGAGSYMNEGDPAEKNWQDSFFGVNYKKLLKIKGKRDPWGLFWAQTTVGSEEWRVATADGYPAGQNGRLCRV</sequence>
<dbReference type="Gene3D" id="3.30.465.10">
    <property type="match status" value="2"/>
</dbReference>
<gene>
    <name evidence="5" type="ORF">QC761_500540</name>
</gene>
<dbReference type="InterPro" id="IPR016166">
    <property type="entry name" value="FAD-bd_PCMH"/>
</dbReference>
<evidence type="ECO:0000313" key="6">
    <source>
        <dbReference type="Proteomes" id="UP001322138"/>
    </source>
</evidence>
<dbReference type="Pfam" id="PF01565">
    <property type="entry name" value="FAD_binding_4"/>
    <property type="match status" value="1"/>
</dbReference>
<accession>A0ABR0FCT3</accession>
<dbReference type="InterPro" id="IPR016169">
    <property type="entry name" value="FAD-bd_PCMH_sub2"/>
</dbReference>
<dbReference type="InterPro" id="IPR050432">
    <property type="entry name" value="FAD-linked_Oxidoreductases_BP"/>
</dbReference>
<keyword evidence="6" id="KW-1185">Reference proteome</keyword>
<evidence type="ECO:0000256" key="1">
    <source>
        <dbReference type="ARBA" id="ARBA00005466"/>
    </source>
</evidence>
<dbReference type="InterPro" id="IPR006094">
    <property type="entry name" value="Oxid_FAD_bind_N"/>
</dbReference>
<dbReference type="SUPFAM" id="SSF56176">
    <property type="entry name" value="FAD-binding/transporter-associated domain-like"/>
    <property type="match status" value="1"/>
</dbReference>
<evidence type="ECO:0000256" key="3">
    <source>
        <dbReference type="SAM" id="SignalP"/>
    </source>
</evidence>
<dbReference type="PANTHER" id="PTHR13878">
    <property type="entry name" value="GULONOLACTONE OXIDASE"/>
    <property type="match status" value="1"/>
</dbReference>